<accession>Q9HR02</accession>
<reference evidence="3" key="4">
    <citation type="journal article" date="2019" name="Microbiol. Resour. Announc.">
        <title>The genome of the Halobacterium salinarum type strain is closely related to that of the laboratory strains NRC-1 and R1.</title>
        <authorList>
            <person name="Pfeiffer F."/>
            <person name="Marchfelder A."/>
            <person name="Habermann B.H."/>
            <person name="Dyall-Smith M."/>
        </authorList>
    </citation>
    <scope>NUCLEOTIDE SEQUENCE</scope>
    <source>
        <strain evidence="3">NRC-1</strain>
    </source>
</reference>
<evidence type="ECO:0000313" key="2">
    <source>
        <dbReference type="EMBL" id="AAG19357.1"/>
    </source>
</evidence>
<dbReference type="EMBL" id="AE004437">
    <property type="protein sequence ID" value="AAG19357.1"/>
    <property type="molecule type" value="Genomic_DNA"/>
</dbReference>
<organism evidence="2 4">
    <name type="scientific">Halobacterium salinarum (strain ATCC 700922 / JCM 11081 / NRC-1)</name>
    <name type="common">Halobacterium halobium</name>
    <dbReference type="NCBI Taxonomy" id="64091"/>
    <lineage>
        <taxon>Archaea</taxon>
        <taxon>Methanobacteriati</taxon>
        <taxon>Methanobacteriota</taxon>
        <taxon>Stenosarchaea group</taxon>
        <taxon>Halobacteria</taxon>
        <taxon>Halobacteriales</taxon>
        <taxon>Halobacteriaceae</taxon>
        <taxon>Halobacterium</taxon>
        <taxon>Halobacterium salinarum NRC-34001</taxon>
    </lineage>
</organism>
<evidence type="ECO:0000313" key="4">
    <source>
        <dbReference type="Proteomes" id="UP000000554"/>
    </source>
</evidence>
<proteinExistence type="predicted"/>
<feature type="region of interest" description="Disordered" evidence="1">
    <location>
        <begin position="1"/>
        <end position="21"/>
    </location>
</feature>
<reference evidence="3" key="3">
    <citation type="journal article" date="2015" name="Life">
        <title>A manual curation strategy to improve genome annotation: application to a set of haloarchael genomes.</title>
        <authorList>
            <person name="Pfeiffer F."/>
            <person name="Oesterhelt D."/>
        </authorList>
    </citation>
    <scope>NUCLEOTIDE SEQUENCE</scope>
    <source>
        <strain evidence="3">NRC-1</strain>
    </source>
</reference>
<dbReference type="PaxDb" id="64091-VNG_0926H"/>
<feature type="compositionally biased region" description="Low complexity" evidence="1">
    <location>
        <begin position="1"/>
        <end position="17"/>
    </location>
</feature>
<gene>
    <name evidence="2" type="ordered locus">VNG_0926H</name>
</gene>
<reference evidence="2 4" key="1">
    <citation type="journal article" date="2000" name="Proc. Natl. Acad. Sci. U.S.A.">
        <title>Genome sequence of Halobacterium species NRC-1.</title>
        <authorList>
            <person name="Ng W.V."/>
            <person name="Kennedy S.P."/>
            <person name="Mahairas G.G."/>
            <person name="Berquist B."/>
            <person name="Pan M."/>
            <person name="Shukla H.D."/>
            <person name="Lasky S.R."/>
            <person name="Baliga N.S."/>
            <person name="Thorsson V."/>
            <person name="Sbrogna J."/>
            <person name="Swartzell S."/>
            <person name="Weir D."/>
            <person name="Hall J."/>
            <person name="Dahl T.A."/>
            <person name="Welti R."/>
            <person name="Goo Y.A."/>
            <person name="Leithauser B."/>
            <person name="Keller K."/>
            <person name="Cruz R."/>
            <person name="Danson M.J."/>
            <person name="Hough D.W."/>
            <person name="Maddocks D.G."/>
            <person name="Jablonski P.E."/>
            <person name="Krebs M.P."/>
            <person name="Angevine C.M."/>
            <person name="Dale H."/>
            <person name="Isenbarger T.A."/>
            <person name="Peck R.F."/>
            <person name="Pohlschroder M."/>
            <person name="Spudich J.L."/>
            <person name="Jung K.W."/>
            <person name="Alam M."/>
            <person name="Freitas T."/>
            <person name="Hou S."/>
            <person name="Daniels C.J."/>
            <person name="Dennis P.P."/>
            <person name="Omer A.D."/>
            <person name="Ebhardt H."/>
            <person name="Lowe T.M."/>
            <person name="Liang P."/>
            <person name="Riley M."/>
            <person name="Hood L."/>
            <person name="DasSarma S."/>
        </authorList>
    </citation>
    <scope>NUCLEOTIDE SEQUENCE [LARGE SCALE GENOMIC DNA]</scope>
    <source>
        <strain evidence="4">ATCC 700922 / JCM 11081 / NRC-1</strain>
        <strain evidence="2">NRC-1</strain>
    </source>
</reference>
<dbReference type="HOGENOM" id="CLU_2949215_0_0_2"/>
<dbReference type="STRING" id="64091.VNG_0926H"/>
<keyword evidence="4" id="KW-1185">Reference proteome</keyword>
<dbReference type="KEGG" id="hal:VNG_0926H"/>
<evidence type="ECO:0000256" key="1">
    <source>
        <dbReference type="SAM" id="MobiDB-lite"/>
    </source>
</evidence>
<name>Q9HR02_HALSA</name>
<dbReference type="PIR" id="A84249">
    <property type="entry name" value="A84249"/>
</dbReference>
<dbReference type="Proteomes" id="UP000000554">
    <property type="component" value="Chromosome"/>
</dbReference>
<dbReference type="AlphaFoldDB" id="Q9HR02"/>
<reference evidence="3" key="2">
    <citation type="journal article" date="2008" name="Genomics">
        <title>Evolution in the laboratory: the genome of Halobacterium salinarum strain R1 compared to that of strain NRC-1.</title>
        <authorList>
            <person name="Pfeiffer F."/>
            <person name="Schuster S.C."/>
            <person name="Broicher A."/>
            <person name="Falb M."/>
            <person name="Palm P."/>
            <person name="Rodewald K."/>
            <person name="Ruepp A."/>
            <person name="Soppa J."/>
            <person name="Tittor J."/>
            <person name="Oesterhelt D."/>
        </authorList>
    </citation>
    <scope>NUCLEOTIDE SEQUENCE</scope>
    <source>
        <strain evidence="3">NRC-1</strain>
    </source>
</reference>
<evidence type="ECO:0000313" key="3">
    <source>
        <dbReference type="EMBL" id="DAC78063.1"/>
    </source>
</evidence>
<sequence>MLSVSQKSSVTSTTNSRSRSKPCWRAFSKYDRMHSYSRIVGTITQMSWVIYWQPLFRLA</sequence>
<dbReference type="EMBL" id="BK010829">
    <property type="protein sequence ID" value="DAC78063.1"/>
    <property type="molecule type" value="Genomic_DNA"/>
</dbReference>
<protein>
    <submittedName>
        <fullName evidence="3">Spurious ORF</fullName>
    </submittedName>
</protein>